<protein>
    <submittedName>
        <fullName evidence="2">Uncharacterized protein</fullName>
    </submittedName>
</protein>
<organism evidence="2 3">
    <name type="scientific">Isoptericola cucumis</name>
    <dbReference type="NCBI Taxonomy" id="1776856"/>
    <lineage>
        <taxon>Bacteria</taxon>
        <taxon>Bacillati</taxon>
        <taxon>Actinomycetota</taxon>
        <taxon>Actinomycetes</taxon>
        <taxon>Micrococcales</taxon>
        <taxon>Promicromonosporaceae</taxon>
        <taxon>Isoptericola</taxon>
    </lineage>
</organism>
<accession>A0ABQ2B0B2</accession>
<dbReference type="EMBL" id="BMDG01000001">
    <property type="protein sequence ID" value="GGI04812.1"/>
    <property type="molecule type" value="Genomic_DNA"/>
</dbReference>
<gene>
    <name evidence="2" type="ORF">GCM10007368_03030</name>
</gene>
<name>A0ABQ2B0B2_9MICO</name>
<dbReference type="Proteomes" id="UP000632535">
    <property type="component" value="Unassembled WGS sequence"/>
</dbReference>
<keyword evidence="3" id="KW-1185">Reference proteome</keyword>
<evidence type="ECO:0000313" key="3">
    <source>
        <dbReference type="Proteomes" id="UP000632535"/>
    </source>
</evidence>
<comment type="caution">
    <text evidence="2">The sequence shown here is derived from an EMBL/GenBank/DDBJ whole genome shotgun (WGS) entry which is preliminary data.</text>
</comment>
<evidence type="ECO:0000256" key="1">
    <source>
        <dbReference type="SAM" id="MobiDB-lite"/>
    </source>
</evidence>
<feature type="compositionally biased region" description="Basic and acidic residues" evidence="1">
    <location>
        <begin position="1"/>
        <end position="10"/>
    </location>
</feature>
<evidence type="ECO:0000313" key="2">
    <source>
        <dbReference type="EMBL" id="GGI04812.1"/>
    </source>
</evidence>
<feature type="region of interest" description="Disordered" evidence="1">
    <location>
        <begin position="1"/>
        <end position="24"/>
    </location>
</feature>
<feature type="region of interest" description="Disordered" evidence="1">
    <location>
        <begin position="108"/>
        <end position="127"/>
    </location>
</feature>
<proteinExistence type="predicted"/>
<reference evidence="3" key="1">
    <citation type="journal article" date="2019" name="Int. J. Syst. Evol. Microbiol.">
        <title>The Global Catalogue of Microorganisms (GCM) 10K type strain sequencing project: providing services to taxonomists for standard genome sequencing and annotation.</title>
        <authorList>
            <consortium name="The Broad Institute Genomics Platform"/>
            <consortium name="The Broad Institute Genome Sequencing Center for Infectious Disease"/>
            <person name="Wu L."/>
            <person name="Ma J."/>
        </authorList>
    </citation>
    <scope>NUCLEOTIDE SEQUENCE [LARGE SCALE GENOMIC DNA]</scope>
    <source>
        <strain evidence="3">CCM 8653</strain>
    </source>
</reference>
<sequence length="127" mass="13907">MLTERGEHVRLVPPADEGGAPGGRRHVVRVGTAPFFRQGPDRKLPGNLRDRDRTARHRLSAPGVSGRFPARRTPGRRAVGRAGEEFSVELLTEKSVLLSVLGIAGDERRRDVSPLTGVTPETKEGRR</sequence>